<evidence type="ECO:0000313" key="3">
    <source>
        <dbReference type="EMBL" id="KAD4180411.1"/>
    </source>
</evidence>
<gene>
    <name evidence="3" type="ORF">E3N88_29002</name>
</gene>
<keyword evidence="1" id="KW-0479">Metal-binding</keyword>
<keyword evidence="4" id="KW-1185">Reference proteome</keyword>
<dbReference type="OrthoDB" id="1939135at2759"/>
<accession>A0A5N6N1N0</accession>
<dbReference type="GO" id="GO:0003676">
    <property type="term" value="F:nucleic acid binding"/>
    <property type="evidence" value="ECO:0007669"/>
    <property type="project" value="InterPro"/>
</dbReference>
<keyword evidence="1" id="KW-0863">Zinc-finger</keyword>
<proteinExistence type="predicted"/>
<dbReference type="PROSITE" id="PS50158">
    <property type="entry name" value="ZF_CCHC"/>
    <property type="match status" value="2"/>
</dbReference>
<feature type="domain" description="CCHC-type" evidence="2">
    <location>
        <begin position="31"/>
        <end position="46"/>
    </location>
</feature>
<sequence>MKSNLRQYTGKHPKCNKCGFHHAGNNPCSYCLNCGKKGHLIHRCRSLPTQNQNQRASTSTSPQHNHHCYTCRILGHFARDCPRRKPPTTSTVPTTSTTPEELLALPAPDVHAESEDFEEIMEREVEKLKRSRIPIVKVRWNSKHGPEFTWEREDNMKAKYPHLFEK</sequence>
<keyword evidence="1" id="KW-0862">Zinc</keyword>
<feature type="domain" description="CCHC-type" evidence="2">
    <location>
        <begin position="68"/>
        <end position="83"/>
    </location>
</feature>
<protein>
    <recommendedName>
        <fullName evidence="2">CCHC-type domain-containing protein</fullName>
    </recommendedName>
</protein>
<evidence type="ECO:0000256" key="1">
    <source>
        <dbReference type="PROSITE-ProRule" id="PRU00047"/>
    </source>
</evidence>
<dbReference type="SUPFAM" id="SSF57756">
    <property type="entry name" value="Retrovirus zinc finger-like domains"/>
    <property type="match status" value="1"/>
</dbReference>
<dbReference type="SMART" id="SM00343">
    <property type="entry name" value="ZnF_C2HC"/>
    <property type="match status" value="2"/>
</dbReference>
<dbReference type="GO" id="GO:0008270">
    <property type="term" value="F:zinc ion binding"/>
    <property type="evidence" value="ECO:0007669"/>
    <property type="project" value="UniProtKB-KW"/>
</dbReference>
<evidence type="ECO:0000313" key="4">
    <source>
        <dbReference type="Proteomes" id="UP000326396"/>
    </source>
</evidence>
<evidence type="ECO:0000259" key="2">
    <source>
        <dbReference type="PROSITE" id="PS50158"/>
    </source>
</evidence>
<dbReference type="InterPro" id="IPR036875">
    <property type="entry name" value="Znf_CCHC_sf"/>
</dbReference>
<dbReference type="Gene3D" id="4.10.60.10">
    <property type="entry name" value="Zinc finger, CCHC-type"/>
    <property type="match status" value="2"/>
</dbReference>
<name>A0A5N6N1N0_9ASTR</name>
<dbReference type="EMBL" id="SZYD01000014">
    <property type="protein sequence ID" value="KAD4180411.1"/>
    <property type="molecule type" value="Genomic_DNA"/>
</dbReference>
<comment type="caution">
    <text evidence="3">The sequence shown here is derived from an EMBL/GenBank/DDBJ whole genome shotgun (WGS) entry which is preliminary data.</text>
</comment>
<dbReference type="Proteomes" id="UP000326396">
    <property type="component" value="Linkage Group LG4"/>
</dbReference>
<dbReference type="Pfam" id="PF00098">
    <property type="entry name" value="zf-CCHC"/>
    <property type="match status" value="1"/>
</dbReference>
<organism evidence="3 4">
    <name type="scientific">Mikania micrantha</name>
    <name type="common">bitter vine</name>
    <dbReference type="NCBI Taxonomy" id="192012"/>
    <lineage>
        <taxon>Eukaryota</taxon>
        <taxon>Viridiplantae</taxon>
        <taxon>Streptophyta</taxon>
        <taxon>Embryophyta</taxon>
        <taxon>Tracheophyta</taxon>
        <taxon>Spermatophyta</taxon>
        <taxon>Magnoliopsida</taxon>
        <taxon>eudicotyledons</taxon>
        <taxon>Gunneridae</taxon>
        <taxon>Pentapetalae</taxon>
        <taxon>asterids</taxon>
        <taxon>campanulids</taxon>
        <taxon>Asterales</taxon>
        <taxon>Asteraceae</taxon>
        <taxon>Asteroideae</taxon>
        <taxon>Heliantheae alliance</taxon>
        <taxon>Eupatorieae</taxon>
        <taxon>Mikania</taxon>
    </lineage>
</organism>
<dbReference type="InterPro" id="IPR001878">
    <property type="entry name" value="Znf_CCHC"/>
</dbReference>
<reference evidence="3 4" key="1">
    <citation type="submission" date="2019-05" db="EMBL/GenBank/DDBJ databases">
        <title>Mikania micrantha, genome provides insights into the molecular mechanism of rapid growth.</title>
        <authorList>
            <person name="Liu B."/>
        </authorList>
    </citation>
    <scope>NUCLEOTIDE SEQUENCE [LARGE SCALE GENOMIC DNA]</scope>
    <source>
        <strain evidence="3">NLD-2019</strain>
        <tissue evidence="3">Leaf</tissue>
    </source>
</reference>
<dbReference type="AlphaFoldDB" id="A0A5N6N1N0"/>